<evidence type="ECO:0000259" key="2">
    <source>
        <dbReference type="PROSITE" id="PS51186"/>
    </source>
</evidence>
<dbReference type="PANTHER" id="PTHR13947">
    <property type="entry name" value="GNAT FAMILY N-ACETYLTRANSFERASE"/>
    <property type="match status" value="1"/>
</dbReference>
<protein>
    <submittedName>
        <fullName evidence="3">GNAT family N-acetyltransferase</fullName>
    </submittedName>
</protein>
<dbReference type="PROSITE" id="PS51186">
    <property type="entry name" value="GNAT"/>
    <property type="match status" value="1"/>
</dbReference>
<dbReference type="PANTHER" id="PTHR13947:SF37">
    <property type="entry name" value="LD18367P"/>
    <property type="match status" value="1"/>
</dbReference>
<gene>
    <name evidence="3" type="ORF">BFS30_19300</name>
</gene>
<evidence type="ECO:0000313" key="4">
    <source>
        <dbReference type="Proteomes" id="UP000094313"/>
    </source>
</evidence>
<evidence type="ECO:0000313" key="3">
    <source>
        <dbReference type="EMBL" id="AOM79126.1"/>
    </source>
</evidence>
<dbReference type="CDD" id="cd04301">
    <property type="entry name" value="NAT_SF"/>
    <property type="match status" value="1"/>
</dbReference>
<dbReference type="SUPFAM" id="SSF55729">
    <property type="entry name" value="Acyl-CoA N-acyltransferases (Nat)"/>
    <property type="match status" value="1"/>
</dbReference>
<dbReference type="EMBL" id="CP017141">
    <property type="protein sequence ID" value="AOM79126.1"/>
    <property type="molecule type" value="Genomic_DNA"/>
</dbReference>
<dbReference type="Proteomes" id="UP000094313">
    <property type="component" value="Chromosome"/>
</dbReference>
<keyword evidence="1 3" id="KW-0808">Transferase</keyword>
<dbReference type="Pfam" id="PF00583">
    <property type="entry name" value="Acetyltransf_1"/>
    <property type="match status" value="1"/>
</dbReference>
<dbReference type="AlphaFoldDB" id="A0A1D7QKD1"/>
<sequence length="161" mass="17773">MSITFRTILPEDNEQLAKIIRTSLEEFNVPKAGTAHADPTTDDLHTLFQTPGSTYFVAEENGKLLGGSGIYPTERLPEGCAELVKLYLSESSRGKGIGKQLLEKCFESAKAMGYSQLYLETLPQLAQALTMYEKAGFKTLDTALGNSGHYTCNIWMLKKLD</sequence>
<keyword evidence="4" id="KW-1185">Reference proteome</keyword>
<dbReference type="InterPro" id="IPR050769">
    <property type="entry name" value="NAT_camello-type"/>
</dbReference>
<dbReference type="OrthoDB" id="5419426at2"/>
<dbReference type="RefSeq" id="WP_069380789.1">
    <property type="nucleotide sequence ID" value="NZ_CP017141.1"/>
</dbReference>
<dbReference type="KEGG" id="psty:BFS30_19300"/>
<dbReference type="Gene3D" id="3.40.630.30">
    <property type="match status" value="1"/>
</dbReference>
<proteinExistence type="predicted"/>
<feature type="domain" description="N-acetyltransferase" evidence="2">
    <location>
        <begin position="3"/>
        <end position="161"/>
    </location>
</feature>
<dbReference type="GO" id="GO:0008080">
    <property type="term" value="F:N-acetyltransferase activity"/>
    <property type="evidence" value="ECO:0007669"/>
    <property type="project" value="InterPro"/>
</dbReference>
<reference evidence="3 4" key="1">
    <citation type="submission" date="2016-08" db="EMBL/GenBank/DDBJ databases">
        <authorList>
            <person name="Seilhamer J.J."/>
        </authorList>
    </citation>
    <scope>NUCLEOTIDE SEQUENCE [LARGE SCALE GENOMIC DNA]</scope>
    <source>
        <strain evidence="3 4">DX4</strain>
    </source>
</reference>
<accession>A0A1D7QKD1</accession>
<name>A0A1D7QKD1_9SPHI</name>
<evidence type="ECO:0000256" key="1">
    <source>
        <dbReference type="ARBA" id="ARBA00022679"/>
    </source>
</evidence>
<organism evidence="3 4">
    <name type="scientific">Pedobacter steynii</name>
    <dbReference type="NCBI Taxonomy" id="430522"/>
    <lineage>
        <taxon>Bacteria</taxon>
        <taxon>Pseudomonadati</taxon>
        <taxon>Bacteroidota</taxon>
        <taxon>Sphingobacteriia</taxon>
        <taxon>Sphingobacteriales</taxon>
        <taxon>Sphingobacteriaceae</taxon>
        <taxon>Pedobacter</taxon>
    </lineage>
</organism>
<dbReference type="InterPro" id="IPR000182">
    <property type="entry name" value="GNAT_dom"/>
</dbReference>
<dbReference type="InterPro" id="IPR016181">
    <property type="entry name" value="Acyl_CoA_acyltransferase"/>
</dbReference>